<dbReference type="Proteomes" id="UP001359559">
    <property type="component" value="Unassembled WGS sequence"/>
</dbReference>
<keyword evidence="3" id="KW-1185">Reference proteome</keyword>
<feature type="transmembrane region" description="Helical" evidence="1">
    <location>
        <begin position="6"/>
        <end position="22"/>
    </location>
</feature>
<evidence type="ECO:0000256" key="1">
    <source>
        <dbReference type="SAM" id="Phobius"/>
    </source>
</evidence>
<evidence type="ECO:0000313" key="2">
    <source>
        <dbReference type="EMBL" id="KAK7317532.1"/>
    </source>
</evidence>
<protein>
    <submittedName>
        <fullName evidence="2">Uncharacterized protein</fullName>
    </submittedName>
</protein>
<reference evidence="2 3" key="1">
    <citation type="submission" date="2024-01" db="EMBL/GenBank/DDBJ databases">
        <title>The genomes of 5 underutilized Papilionoideae crops provide insights into root nodulation and disease resistance.</title>
        <authorList>
            <person name="Yuan L."/>
        </authorList>
    </citation>
    <scope>NUCLEOTIDE SEQUENCE [LARGE SCALE GENOMIC DNA]</scope>
    <source>
        <strain evidence="2">LY-2023</strain>
        <tissue evidence="2">Leaf</tissue>
    </source>
</reference>
<dbReference type="AlphaFoldDB" id="A0AAN9KHH1"/>
<keyword evidence="1" id="KW-0472">Membrane</keyword>
<proteinExistence type="predicted"/>
<keyword evidence="1" id="KW-0812">Transmembrane</keyword>
<accession>A0AAN9KHH1</accession>
<keyword evidence="1" id="KW-1133">Transmembrane helix</keyword>
<dbReference type="EMBL" id="JAYKXN010000001">
    <property type="protein sequence ID" value="KAK7317532.1"/>
    <property type="molecule type" value="Genomic_DNA"/>
</dbReference>
<gene>
    <name evidence="2" type="ORF">RJT34_01856</name>
</gene>
<name>A0AAN9KHH1_CLITE</name>
<evidence type="ECO:0000313" key="3">
    <source>
        <dbReference type="Proteomes" id="UP001359559"/>
    </source>
</evidence>
<sequence>MLVFAFTSSHLFSIYFFFLFLARKENQPTQRVCVTVLKEQERETPSDIHKITTETDQPKYFGPSLHSPVFLISDSAFSYQFSL</sequence>
<organism evidence="2 3">
    <name type="scientific">Clitoria ternatea</name>
    <name type="common">Butterfly pea</name>
    <dbReference type="NCBI Taxonomy" id="43366"/>
    <lineage>
        <taxon>Eukaryota</taxon>
        <taxon>Viridiplantae</taxon>
        <taxon>Streptophyta</taxon>
        <taxon>Embryophyta</taxon>
        <taxon>Tracheophyta</taxon>
        <taxon>Spermatophyta</taxon>
        <taxon>Magnoliopsida</taxon>
        <taxon>eudicotyledons</taxon>
        <taxon>Gunneridae</taxon>
        <taxon>Pentapetalae</taxon>
        <taxon>rosids</taxon>
        <taxon>fabids</taxon>
        <taxon>Fabales</taxon>
        <taxon>Fabaceae</taxon>
        <taxon>Papilionoideae</taxon>
        <taxon>50 kb inversion clade</taxon>
        <taxon>NPAAA clade</taxon>
        <taxon>indigoferoid/millettioid clade</taxon>
        <taxon>Phaseoleae</taxon>
        <taxon>Clitoria</taxon>
    </lineage>
</organism>
<comment type="caution">
    <text evidence="2">The sequence shown here is derived from an EMBL/GenBank/DDBJ whole genome shotgun (WGS) entry which is preliminary data.</text>
</comment>